<proteinExistence type="predicted"/>
<gene>
    <name evidence="2" type="ORF">PIB30_050016</name>
</gene>
<name>A0ABU6UHA5_9FABA</name>
<protein>
    <submittedName>
        <fullName evidence="2">Uncharacterized protein</fullName>
    </submittedName>
</protein>
<feature type="region of interest" description="Disordered" evidence="1">
    <location>
        <begin position="1"/>
        <end position="51"/>
    </location>
</feature>
<reference evidence="2 3" key="1">
    <citation type="journal article" date="2023" name="Plants (Basel)">
        <title>Bridging the Gap: Combining Genomics and Transcriptomics Approaches to Understand Stylosanthes scabra, an Orphan Legume from the Brazilian Caatinga.</title>
        <authorList>
            <person name="Ferreira-Neto J.R.C."/>
            <person name="da Silva M.D."/>
            <person name="Binneck E."/>
            <person name="de Melo N.F."/>
            <person name="da Silva R.H."/>
            <person name="de Melo A.L.T.M."/>
            <person name="Pandolfi V."/>
            <person name="Bustamante F.O."/>
            <person name="Brasileiro-Vidal A.C."/>
            <person name="Benko-Iseppon A.M."/>
        </authorList>
    </citation>
    <scope>NUCLEOTIDE SEQUENCE [LARGE SCALE GENOMIC DNA]</scope>
    <source>
        <tissue evidence="2">Leaves</tissue>
    </source>
</reference>
<feature type="compositionally biased region" description="Polar residues" evidence="1">
    <location>
        <begin position="20"/>
        <end position="32"/>
    </location>
</feature>
<organism evidence="2 3">
    <name type="scientific">Stylosanthes scabra</name>
    <dbReference type="NCBI Taxonomy" id="79078"/>
    <lineage>
        <taxon>Eukaryota</taxon>
        <taxon>Viridiplantae</taxon>
        <taxon>Streptophyta</taxon>
        <taxon>Embryophyta</taxon>
        <taxon>Tracheophyta</taxon>
        <taxon>Spermatophyta</taxon>
        <taxon>Magnoliopsida</taxon>
        <taxon>eudicotyledons</taxon>
        <taxon>Gunneridae</taxon>
        <taxon>Pentapetalae</taxon>
        <taxon>rosids</taxon>
        <taxon>fabids</taxon>
        <taxon>Fabales</taxon>
        <taxon>Fabaceae</taxon>
        <taxon>Papilionoideae</taxon>
        <taxon>50 kb inversion clade</taxon>
        <taxon>dalbergioids sensu lato</taxon>
        <taxon>Dalbergieae</taxon>
        <taxon>Pterocarpus clade</taxon>
        <taxon>Stylosanthes</taxon>
    </lineage>
</organism>
<dbReference type="EMBL" id="JASCZI010121169">
    <property type="protein sequence ID" value="MED6160274.1"/>
    <property type="molecule type" value="Genomic_DNA"/>
</dbReference>
<evidence type="ECO:0000313" key="3">
    <source>
        <dbReference type="Proteomes" id="UP001341840"/>
    </source>
</evidence>
<dbReference type="Proteomes" id="UP001341840">
    <property type="component" value="Unassembled WGS sequence"/>
</dbReference>
<keyword evidence="3" id="KW-1185">Reference proteome</keyword>
<sequence>MTENKIEDHNDDRERKGRESMTTANTVASLKTPSKDSGSHEPRRFCDDDDGHGMRWQLARTLRCDGLVSEAHIPRVVSGWSESGGSASEGHPVLENMSALPKCFLSLGKVIP</sequence>
<feature type="compositionally biased region" description="Basic and acidic residues" evidence="1">
    <location>
        <begin position="1"/>
        <end position="19"/>
    </location>
</feature>
<comment type="caution">
    <text evidence="2">The sequence shown here is derived from an EMBL/GenBank/DDBJ whole genome shotgun (WGS) entry which is preliminary data.</text>
</comment>
<feature type="compositionally biased region" description="Basic and acidic residues" evidence="1">
    <location>
        <begin position="33"/>
        <end position="46"/>
    </location>
</feature>
<evidence type="ECO:0000313" key="2">
    <source>
        <dbReference type="EMBL" id="MED6160274.1"/>
    </source>
</evidence>
<evidence type="ECO:0000256" key="1">
    <source>
        <dbReference type="SAM" id="MobiDB-lite"/>
    </source>
</evidence>
<accession>A0ABU6UHA5</accession>